<evidence type="ECO:0000313" key="2">
    <source>
        <dbReference type="EMBL" id="GAV06069.1"/>
    </source>
</evidence>
<evidence type="ECO:0000256" key="1">
    <source>
        <dbReference type="SAM" id="MobiDB-lite"/>
    </source>
</evidence>
<dbReference type="EMBL" id="BDGG01000013">
    <property type="protein sequence ID" value="GAV06069.1"/>
    <property type="molecule type" value="Genomic_DNA"/>
</dbReference>
<accession>A0A1D1W525</accession>
<organism evidence="2 3">
    <name type="scientific">Ramazzottius varieornatus</name>
    <name type="common">Water bear</name>
    <name type="synonym">Tardigrade</name>
    <dbReference type="NCBI Taxonomy" id="947166"/>
    <lineage>
        <taxon>Eukaryota</taxon>
        <taxon>Metazoa</taxon>
        <taxon>Ecdysozoa</taxon>
        <taxon>Tardigrada</taxon>
        <taxon>Eutardigrada</taxon>
        <taxon>Parachela</taxon>
        <taxon>Hypsibioidea</taxon>
        <taxon>Ramazzottiidae</taxon>
        <taxon>Ramazzottius</taxon>
    </lineage>
</organism>
<feature type="region of interest" description="Disordered" evidence="1">
    <location>
        <begin position="1"/>
        <end position="74"/>
    </location>
</feature>
<proteinExistence type="predicted"/>
<name>A0A1D1W525_RAMVA</name>
<sequence length="74" mass="8316">MFGEAPVKQRREKNKHLCLESGALTTQPSFFAELEKEEAENAAKKAMTAGKRKTQTQEPEKGKSKPTTVKKPRK</sequence>
<reference evidence="2 3" key="1">
    <citation type="journal article" date="2016" name="Nat. Commun.">
        <title>Extremotolerant tardigrade genome and improved radiotolerance of human cultured cells by tardigrade-unique protein.</title>
        <authorList>
            <person name="Hashimoto T."/>
            <person name="Horikawa D.D."/>
            <person name="Saito Y."/>
            <person name="Kuwahara H."/>
            <person name="Kozuka-Hata H."/>
            <person name="Shin-I T."/>
            <person name="Minakuchi Y."/>
            <person name="Ohishi K."/>
            <person name="Motoyama A."/>
            <person name="Aizu T."/>
            <person name="Enomoto A."/>
            <person name="Kondo K."/>
            <person name="Tanaka S."/>
            <person name="Hara Y."/>
            <person name="Koshikawa S."/>
            <person name="Sagara H."/>
            <person name="Miura T."/>
            <person name="Yokobori S."/>
            <person name="Miyagawa K."/>
            <person name="Suzuki Y."/>
            <person name="Kubo T."/>
            <person name="Oyama M."/>
            <person name="Kohara Y."/>
            <person name="Fujiyama A."/>
            <person name="Arakawa K."/>
            <person name="Katayama T."/>
            <person name="Toyoda A."/>
            <person name="Kunieda T."/>
        </authorList>
    </citation>
    <scope>NUCLEOTIDE SEQUENCE [LARGE SCALE GENOMIC DNA]</scope>
    <source>
        <strain evidence="2 3">YOKOZUNA-1</strain>
    </source>
</reference>
<dbReference type="AlphaFoldDB" id="A0A1D1W525"/>
<dbReference type="Proteomes" id="UP000186922">
    <property type="component" value="Unassembled WGS sequence"/>
</dbReference>
<protein>
    <submittedName>
        <fullName evidence="2">Uncharacterized protein</fullName>
    </submittedName>
</protein>
<gene>
    <name evidence="2" type="primary">RvY_16105-1</name>
    <name evidence="2" type="synonym">RvY_16105.1</name>
    <name evidence="2" type="ORF">RvY_16105</name>
</gene>
<keyword evidence="3" id="KW-1185">Reference proteome</keyword>
<evidence type="ECO:0000313" key="3">
    <source>
        <dbReference type="Proteomes" id="UP000186922"/>
    </source>
</evidence>
<comment type="caution">
    <text evidence="2">The sequence shown here is derived from an EMBL/GenBank/DDBJ whole genome shotgun (WGS) entry which is preliminary data.</text>
</comment>